<feature type="non-terminal residue" evidence="2">
    <location>
        <position position="1"/>
    </location>
</feature>
<feature type="compositionally biased region" description="Basic residues" evidence="1">
    <location>
        <begin position="104"/>
        <end position="119"/>
    </location>
</feature>
<evidence type="ECO:0000256" key="1">
    <source>
        <dbReference type="SAM" id="MobiDB-lite"/>
    </source>
</evidence>
<feature type="compositionally biased region" description="Basic residues" evidence="1">
    <location>
        <begin position="18"/>
        <end position="31"/>
    </location>
</feature>
<evidence type="ECO:0000313" key="2">
    <source>
        <dbReference type="EMBL" id="CAA9420671.1"/>
    </source>
</evidence>
<feature type="compositionally biased region" description="Basic residues" evidence="1">
    <location>
        <begin position="66"/>
        <end position="88"/>
    </location>
</feature>
<feature type="non-terminal residue" evidence="2">
    <location>
        <position position="178"/>
    </location>
</feature>
<organism evidence="2">
    <name type="scientific">uncultured Pseudonocardia sp</name>
    <dbReference type="NCBI Taxonomy" id="211455"/>
    <lineage>
        <taxon>Bacteria</taxon>
        <taxon>Bacillati</taxon>
        <taxon>Actinomycetota</taxon>
        <taxon>Actinomycetes</taxon>
        <taxon>Pseudonocardiales</taxon>
        <taxon>Pseudonocardiaceae</taxon>
        <taxon>Pseudonocardia</taxon>
        <taxon>environmental samples</taxon>
    </lineage>
</organism>
<name>A0A6J4PN22_9PSEU</name>
<feature type="region of interest" description="Disordered" evidence="1">
    <location>
        <begin position="1"/>
        <end position="178"/>
    </location>
</feature>
<accession>A0A6J4PN22</accession>
<protein>
    <submittedName>
        <fullName evidence="2">Ferritin</fullName>
    </submittedName>
</protein>
<sequence>GRGVEVPVPAARADPQRVHRGAAVHRGRRLPGRAGPPPVGGALLRPGPGGAQPRHEHGALPARLGPARRHPRRRRRAQRLLLRRGRRAARAEPGEGGHGADHRARPHGPRRGRLPRRAVRAVVPQGAGGGGRVDVHPAHRGAAGGRQPVPHRGLHRPRAVEGRVARPDGAAGGGKPGL</sequence>
<dbReference type="AlphaFoldDB" id="A0A6J4PN22"/>
<proteinExistence type="predicted"/>
<reference evidence="2" key="1">
    <citation type="submission" date="2020-02" db="EMBL/GenBank/DDBJ databases">
        <authorList>
            <person name="Meier V. D."/>
        </authorList>
    </citation>
    <scope>NUCLEOTIDE SEQUENCE</scope>
    <source>
        <strain evidence="2">AVDCRST_MAG66</strain>
    </source>
</reference>
<gene>
    <name evidence="2" type="ORF">AVDCRST_MAG66-2636</name>
</gene>
<feature type="compositionally biased region" description="Basic and acidic residues" evidence="1">
    <location>
        <begin position="89"/>
        <end position="103"/>
    </location>
</feature>
<dbReference type="EMBL" id="CADCUS010000387">
    <property type="protein sequence ID" value="CAA9420671.1"/>
    <property type="molecule type" value="Genomic_DNA"/>
</dbReference>